<dbReference type="InterPro" id="IPR036396">
    <property type="entry name" value="Cyt_P450_sf"/>
</dbReference>
<dbReference type="Proteomes" id="UP001202328">
    <property type="component" value="Unassembled WGS sequence"/>
</dbReference>
<dbReference type="EMBL" id="JAJJMB010004025">
    <property type="protein sequence ID" value="KAI3944576.1"/>
    <property type="molecule type" value="Genomic_DNA"/>
</dbReference>
<protein>
    <recommendedName>
        <fullName evidence="14">Cytochrome P450</fullName>
    </recommendedName>
</protein>
<keyword evidence="6" id="KW-0479">Metal-binding</keyword>
<evidence type="ECO:0000313" key="12">
    <source>
        <dbReference type="EMBL" id="KAI3944576.1"/>
    </source>
</evidence>
<dbReference type="GO" id="GO:0005506">
    <property type="term" value="F:iron ion binding"/>
    <property type="evidence" value="ECO:0007669"/>
    <property type="project" value="InterPro"/>
</dbReference>
<evidence type="ECO:0000256" key="1">
    <source>
        <dbReference type="ARBA" id="ARBA00001971"/>
    </source>
</evidence>
<evidence type="ECO:0000256" key="6">
    <source>
        <dbReference type="ARBA" id="ARBA00022723"/>
    </source>
</evidence>
<organism evidence="12 13">
    <name type="scientific">Papaver atlanticum</name>
    <dbReference type="NCBI Taxonomy" id="357466"/>
    <lineage>
        <taxon>Eukaryota</taxon>
        <taxon>Viridiplantae</taxon>
        <taxon>Streptophyta</taxon>
        <taxon>Embryophyta</taxon>
        <taxon>Tracheophyta</taxon>
        <taxon>Spermatophyta</taxon>
        <taxon>Magnoliopsida</taxon>
        <taxon>Ranunculales</taxon>
        <taxon>Papaveraceae</taxon>
        <taxon>Papaveroideae</taxon>
        <taxon>Papaver</taxon>
    </lineage>
</organism>
<comment type="cofactor">
    <cofactor evidence="1">
        <name>heme</name>
        <dbReference type="ChEBI" id="CHEBI:30413"/>
    </cofactor>
</comment>
<keyword evidence="9" id="KW-0408">Iron</keyword>
<dbReference type="GO" id="GO:0033075">
    <property type="term" value="P:isoquinoline alkaloid biosynthetic process"/>
    <property type="evidence" value="ECO:0007669"/>
    <property type="project" value="UniProtKB-ARBA"/>
</dbReference>
<evidence type="ECO:0008006" key="14">
    <source>
        <dbReference type="Google" id="ProtNLM"/>
    </source>
</evidence>
<dbReference type="InterPro" id="IPR001128">
    <property type="entry name" value="Cyt_P450"/>
</dbReference>
<evidence type="ECO:0000256" key="3">
    <source>
        <dbReference type="ARBA" id="ARBA00010617"/>
    </source>
</evidence>
<dbReference type="GO" id="GO:0016705">
    <property type="term" value="F:oxidoreductase activity, acting on paired donors, with incorporation or reduction of molecular oxygen"/>
    <property type="evidence" value="ECO:0007669"/>
    <property type="project" value="InterPro"/>
</dbReference>
<gene>
    <name evidence="12" type="ORF">MKW98_021034</name>
</gene>
<evidence type="ECO:0000256" key="4">
    <source>
        <dbReference type="ARBA" id="ARBA00022617"/>
    </source>
</evidence>
<keyword evidence="7" id="KW-1133">Transmembrane helix</keyword>
<comment type="similarity">
    <text evidence="3">Belongs to the cytochrome P450 family.</text>
</comment>
<keyword evidence="5" id="KW-0812">Transmembrane</keyword>
<evidence type="ECO:0000256" key="5">
    <source>
        <dbReference type="ARBA" id="ARBA00022692"/>
    </source>
</evidence>
<reference evidence="12" key="1">
    <citation type="submission" date="2022-04" db="EMBL/GenBank/DDBJ databases">
        <title>A functionally conserved STORR gene fusion in Papaver species that diverged 16.8 million years ago.</title>
        <authorList>
            <person name="Catania T."/>
        </authorList>
    </citation>
    <scope>NUCLEOTIDE SEQUENCE</scope>
    <source>
        <strain evidence="12">S-188037</strain>
    </source>
</reference>
<name>A0AAD4T767_9MAGN</name>
<keyword evidence="13" id="KW-1185">Reference proteome</keyword>
<dbReference type="PANTHER" id="PTHR47953">
    <property type="entry name" value="OS08G0105600 PROTEIN"/>
    <property type="match status" value="1"/>
</dbReference>
<dbReference type="InterPro" id="IPR052306">
    <property type="entry name" value="CYP450_71D"/>
</dbReference>
<dbReference type="GO" id="GO:0004497">
    <property type="term" value="F:monooxygenase activity"/>
    <property type="evidence" value="ECO:0007669"/>
    <property type="project" value="UniProtKB-KW"/>
</dbReference>
<keyword evidence="11" id="KW-0472">Membrane</keyword>
<keyword evidence="10" id="KW-0503">Monooxygenase</keyword>
<evidence type="ECO:0000313" key="13">
    <source>
        <dbReference type="Proteomes" id="UP001202328"/>
    </source>
</evidence>
<dbReference type="Gene3D" id="1.10.630.10">
    <property type="entry name" value="Cytochrome P450"/>
    <property type="match status" value="1"/>
</dbReference>
<dbReference type="SUPFAM" id="SSF48264">
    <property type="entry name" value="Cytochrome P450"/>
    <property type="match status" value="1"/>
</dbReference>
<evidence type="ECO:0000256" key="2">
    <source>
        <dbReference type="ARBA" id="ARBA00004167"/>
    </source>
</evidence>
<comment type="subcellular location">
    <subcellularLocation>
        <location evidence="2">Membrane</location>
        <topology evidence="2">Single-pass membrane protein</topology>
    </subcellularLocation>
</comment>
<feature type="non-terminal residue" evidence="12">
    <location>
        <position position="1"/>
    </location>
</feature>
<accession>A0AAD4T767</accession>
<proteinExistence type="inferred from homology"/>
<dbReference type="AlphaFoldDB" id="A0AAD4T767"/>
<comment type="caution">
    <text evidence="12">The sequence shown here is derived from an EMBL/GenBank/DDBJ whole genome shotgun (WGS) entry which is preliminary data.</text>
</comment>
<dbReference type="GO" id="GO:0016020">
    <property type="term" value="C:membrane"/>
    <property type="evidence" value="ECO:0007669"/>
    <property type="project" value="UniProtKB-SubCell"/>
</dbReference>
<dbReference type="GO" id="GO:0020037">
    <property type="term" value="F:heme binding"/>
    <property type="evidence" value="ECO:0007669"/>
    <property type="project" value="InterPro"/>
</dbReference>
<evidence type="ECO:0000256" key="7">
    <source>
        <dbReference type="ARBA" id="ARBA00022989"/>
    </source>
</evidence>
<evidence type="ECO:0000256" key="10">
    <source>
        <dbReference type="ARBA" id="ARBA00023033"/>
    </source>
</evidence>
<dbReference type="PANTHER" id="PTHR47953:SF19">
    <property type="entry name" value="OS06G0641600 PROTEIN"/>
    <property type="match status" value="1"/>
</dbReference>
<dbReference type="Pfam" id="PF00067">
    <property type="entry name" value="p450"/>
    <property type="match status" value="1"/>
</dbReference>
<evidence type="ECO:0000256" key="11">
    <source>
        <dbReference type="ARBA" id="ARBA00023136"/>
    </source>
</evidence>
<evidence type="ECO:0000256" key="8">
    <source>
        <dbReference type="ARBA" id="ARBA00023002"/>
    </source>
</evidence>
<keyword evidence="4" id="KW-0349">Heme</keyword>
<keyword evidence="8" id="KW-0560">Oxidoreductase</keyword>
<sequence length="63" mass="7356">EILIGGTIMSATAILWAMFELLQNPRVMEKVQTEVRRVFNGKKHIEETGVDKLEYFKLVIQEY</sequence>
<evidence type="ECO:0000256" key="9">
    <source>
        <dbReference type="ARBA" id="ARBA00023004"/>
    </source>
</evidence>